<dbReference type="InterPro" id="IPR037066">
    <property type="entry name" value="Plug_dom_sf"/>
</dbReference>
<evidence type="ECO:0000313" key="16">
    <source>
        <dbReference type="Proteomes" id="UP000633278"/>
    </source>
</evidence>
<accession>A0A917I0F9</accession>
<keyword evidence="7 10" id="KW-0472">Membrane</keyword>
<dbReference type="Pfam" id="PF07715">
    <property type="entry name" value="Plug"/>
    <property type="match status" value="1"/>
</dbReference>
<sequence>MVKNVITILFIGLLSHTAFSQNSLKVTVVSAEDKEVLMGASVYLKGTQLGNTTNYDGIATLASIPNGKQTLVVSFVGFETQQIKLNFPIKDNNISIALHEHEGTLETVVISSTRSKRSIAQIPTRIEVIGAEELGEKAAMNSANIAMLLRESTGIQMQQTSANSANQSIRIQGLDGRFTQLLKDGFPLFGGFSSGLSIMQIPPLDLQQVEIIKGSSSTLYGGGAIAGLVNLISKKPGFESETTFMLDLTSRKGATVNAYYSKRNDRFGMSLFGSTNLQQASDVNNDTFSDLPKVRSISFNPSFYYYPSEAKTLRVTFNISDERRVGGDIRYVNQNTTPQQGFFEENKSSRYAMKSSYDNEISESSSFHIKNSLSYFNRDLLLPTYQFLGSQFASFTEATYNRYSEKSDWVFGANIITEDFTETPTTALDRSYQQFTSGAFAQNNLTVSENMSLETGLRIDYNNNYGTFLLPRVSLFYKFTNALTSRIGGGLGYKIPTIFTEDSELRAYQQVLPINPTNFKAETSAGLNLDLNYKTTILEDAVSVSFNQLFFYTQLNNSLVLTQQGQDYKFLNATNPLDSYGFETNLKFKYKDFILFTNYAFNNVKVLQQQKALTPKHNFGGVLMYEVHDKWRIGYEAYYKSSQFRTDLTETPSYWTMGFMAMRTFGKISVYANFENFTDNKQSNYQSMITGSANNPVFSDIWAPTDGFVFNGGILIKL</sequence>
<dbReference type="Pfam" id="PF00593">
    <property type="entry name" value="TonB_dep_Rec_b-barrel"/>
    <property type="match status" value="1"/>
</dbReference>
<dbReference type="Pfam" id="PF13715">
    <property type="entry name" value="CarbopepD_reg_2"/>
    <property type="match status" value="1"/>
</dbReference>
<evidence type="ECO:0000256" key="7">
    <source>
        <dbReference type="ARBA" id="ARBA00023136"/>
    </source>
</evidence>
<feature type="domain" description="TonB-dependent receptor-like beta-barrel" evidence="13">
    <location>
        <begin position="265"/>
        <end position="676"/>
    </location>
</feature>
<evidence type="ECO:0000256" key="11">
    <source>
        <dbReference type="RuleBase" id="RU003357"/>
    </source>
</evidence>
<dbReference type="InterPro" id="IPR039426">
    <property type="entry name" value="TonB-dep_rcpt-like"/>
</dbReference>
<gene>
    <name evidence="15" type="ORF">GCM10011416_15270</name>
</gene>
<evidence type="ECO:0000259" key="13">
    <source>
        <dbReference type="Pfam" id="PF00593"/>
    </source>
</evidence>
<dbReference type="GO" id="GO:0009279">
    <property type="term" value="C:cell outer membrane"/>
    <property type="evidence" value="ECO:0007669"/>
    <property type="project" value="UniProtKB-SubCell"/>
</dbReference>
<proteinExistence type="inferred from homology"/>
<evidence type="ECO:0000256" key="1">
    <source>
        <dbReference type="ARBA" id="ARBA00004571"/>
    </source>
</evidence>
<evidence type="ECO:0000256" key="2">
    <source>
        <dbReference type="ARBA" id="ARBA00022448"/>
    </source>
</evidence>
<reference evidence="15" key="2">
    <citation type="submission" date="2020-09" db="EMBL/GenBank/DDBJ databases">
        <authorList>
            <person name="Sun Q."/>
            <person name="Zhou Y."/>
        </authorList>
    </citation>
    <scope>NUCLEOTIDE SEQUENCE</scope>
    <source>
        <strain evidence="15">CGMCC 1.15763</strain>
    </source>
</reference>
<evidence type="ECO:0000256" key="10">
    <source>
        <dbReference type="PROSITE-ProRule" id="PRU01360"/>
    </source>
</evidence>
<keyword evidence="3 10" id="KW-1134">Transmembrane beta strand</keyword>
<dbReference type="PROSITE" id="PS52016">
    <property type="entry name" value="TONB_DEPENDENT_REC_3"/>
    <property type="match status" value="1"/>
</dbReference>
<organism evidence="15 16">
    <name type="scientific">Polaribacter pacificus</name>
    <dbReference type="NCBI Taxonomy" id="1775173"/>
    <lineage>
        <taxon>Bacteria</taxon>
        <taxon>Pseudomonadati</taxon>
        <taxon>Bacteroidota</taxon>
        <taxon>Flavobacteriia</taxon>
        <taxon>Flavobacteriales</taxon>
        <taxon>Flavobacteriaceae</taxon>
    </lineage>
</organism>
<feature type="domain" description="TonB-dependent receptor plug" evidence="14">
    <location>
        <begin position="120"/>
        <end position="227"/>
    </location>
</feature>
<evidence type="ECO:0008006" key="17">
    <source>
        <dbReference type="Google" id="ProtNLM"/>
    </source>
</evidence>
<protein>
    <recommendedName>
        <fullName evidence="17">Iron complex outermembrane recepter protein</fullName>
    </recommendedName>
</protein>
<feature type="chain" id="PRO_5036780690" description="Iron complex outermembrane recepter protein" evidence="12">
    <location>
        <begin position="21"/>
        <end position="718"/>
    </location>
</feature>
<keyword evidence="2 10" id="KW-0813">Transport</keyword>
<keyword evidence="6 11" id="KW-0798">TonB box</keyword>
<evidence type="ECO:0000313" key="15">
    <source>
        <dbReference type="EMBL" id="GGG98123.1"/>
    </source>
</evidence>
<keyword evidence="16" id="KW-1185">Reference proteome</keyword>
<dbReference type="Gene3D" id="2.60.40.1120">
    <property type="entry name" value="Carboxypeptidase-like, regulatory domain"/>
    <property type="match status" value="1"/>
</dbReference>
<dbReference type="PANTHER" id="PTHR30069:SF29">
    <property type="entry name" value="HEMOGLOBIN AND HEMOGLOBIN-HAPTOGLOBIN-BINDING PROTEIN 1-RELATED"/>
    <property type="match status" value="1"/>
</dbReference>
<dbReference type="InterPro" id="IPR008969">
    <property type="entry name" value="CarboxyPept-like_regulatory"/>
</dbReference>
<comment type="subcellular location">
    <subcellularLocation>
        <location evidence="1 10">Cell outer membrane</location>
        <topology evidence="1 10">Multi-pass membrane protein</topology>
    </subcellularLocation>
</comment>
<evidence type="ECO:0000256" key="4">
    <source>
        <dbReference type="ARBA" id="ARBA00022692"/>
    </source>
</evidence>
<evidence type="ECO:0000256" key="6">
    <source>
        <dbReference type="ARBA" id="ARBA00023077"/>
    </source>
</evidence>
<keyword evidence="5 12" id="KW-0732">Signal</keyword>
<dbReference type="Gene3D" id="2.40.170.20">
    <property type="entry name" value="TonB-dependent receptor, beta-barrel domain"/>
    <property type="match status" value="1"/>
</dbReference>
<evidence type="ECO:0000259" key="14">
    <source>
        <dbReference type="Pfam" id="PF07715"/>
    </source>
</evidence>
<name>A0A917I0F9_9FLAO</name>
<keyword evidence="8" id="KW-0675">Receptor</keyword>
<feature type="signal peptide" evidence="12">
    <location>
        <begin position="1"/>
        <end position="20"/>
    </location>
</feature>
<dbReference type="AlphaFoldDB" id="A0A917I0F9"/>
<dbReference type="GO" id="GO:0015344">
    <property type="term" value="F:siderophore uptake transmembrane transporter activity"/>
    <property type="evidence" value="ECO:0007669"/>
    <property type="project" value="TreeGrafter"/>
</dbReference>
<dbReference type="Gene3D" id="2.170.130.10">
    <property type="entry name" value="TonB-dependent receptor, plug domain"/>
    <property type="match status" value="1"/>
</dbReference>
<evidence type="ECO:0000256" key="3">
    <source>
        <dbReference type="ARBA" id="ARBA00022452"/>
    </source>
</evidence>
<evidence type="ECO:0000256" key="12">
    <source>
        <dbReference type="SAM" id="SignalP"/>
    </source>
</evidence>
<dbReference type="GO" id="GO:0044718">
    <property type="term" value="P:siderophore transmembrane transport"/>
    <property type="evidence" value="ECO:0007669"/>
    <property type="project" value="TreeGrafter"/>
</dbReference>
<dbReference type="Proteomes" id="UP000633278">
    <property type="component" value="Unassembled WGS sequence"/>
</dbReference>
<evidence type="ECO:0000256" key="9">
    <source>
        <dbReference type="ARBA" id="ARBA00023237"/>
    </source>
</evidence>
<comment type="caution">
    <text evidence="15">The sequence shown here is derived from an EMBL/GenBank/DDBJ whole genome shotgun (WGS) entry which is preliminary data.</text>
</comment>
<dbReference type="SUPFAM" id="SSF56935">
    <property type="entry name" value="Porins"/>
    <property type="match status" value="1"/>
</dbReference>
<keyword evidence="4 10" id="KW-0812">Transmembrane</keyword>
<comment type="similarity">
    <text evidence="10 11">Belongs to the TonB-dependent receptor family.</text>
</comment>
<dbReference type="InterPro" id="IPR012910">
    <property type="entry name" value="Plug_dom"/>
</dbReference>
<reference evidence="15" key="1">
    <citation type="journal article" date="2014" name="Int. J. Syst. Evol. Microbiol.">
        <title>Complete genome sequence of Corynebacterium casei LMG S-19264T (=DSM 44701T), isolated from a smear-ripened cheese.</title>
        <authorList>
            <consortium name="US DOE Joint Genome Institute (JGI-PGF)"/>
            <person name="Walter F."/>
            <person name="Albersmeier A."/>
            <person name="Kalinowski J."/>
            <person name="Ruckert C."/>
        </authorList>
    </citation>
    <scope>NUCLEOTIDE SEQUENCE</scope>
    <source>
        <strain evidence="15">CGMCC 1.15763</strain>
    </source>
</reference>
<dbReference type="RefSeq" id="WP_188598730.1">
    <property type="nucleotide sequence ID" value="NZ_BMJW01000002.1"/>
</dbReference>
<dbReference type="InterPro" id="IPR036942">
    <property type="entry name" value="Beta-barrel_TonB_sf"/>
</dbReference>
<evidence type="ECO:0000256" key="8">
    <source>
        <dbReference type="ARBA" id="ARBA00023170"/>
    </source>
</evidence>
<dbReference type="SUPFAM" id="SSF49464">
    <property type="entry name" value="Carboxypeptidase regulatory domain-like"/>
    <property type="match status" value="1"/>
</dbReference>
<dbReference type="InterPro" id="IPR000531">
    <property type="entry name" value="Beta-barrel_TonB"/>
</dbReference>
<dbReference type="EMBL" id="BMJW01000002">
    <property type="protein sequence ID" value="GGG98123.1"/>
    <property type="molecule type" value="Genomic_DNA"/>
</dbReference>
<dbReference type="PANTHER" id="PTHR30069">
    <property type="entry name" value="TONB-DEPENDENT OUTER MEMBRANE RECEPTOR"/>
    <property type="match status" value="1"/>
</dbReference>
<keyword evidence="9 10" id="KW-0998">Cell outer membrane</keyword>
<evidence type="ECO:0000256" key="5">
    <source>
        <dbReference type="ARBA" id="ARBA00022729"/>
    </source>
</evidence>